<feature type="domain" description="ExoI SH3-like" evidence="1">
    <location>
        <begin position="194"/>
        <end position="341"/>
    </location>
</feature>
<dbReference type="InterPro" id="IPR012337">
    <property type="entry name" value="RNaseH-like_sf"/>
</dbReference>
<dbReference type="PROSITE" id="PS51784">
    <property type="entry name" value="EXOI_SH3"/>
    <property type="match status" value="1"/>
</dbReference>
<evidence type="ECO:0000259" key="2">
    <source>
        <dbReference type="PROSITE" id="PS51785"/>
    </source>
</evidence>
<gene>
    <name evidence="3" type="ORF">H0I76_18595</name>
</gene>
<dbReference type="AlphaFoldDB" id="A0A8J7MAH0"/>
<dbReference type="RefSeq" id="WP_200613520.1">
    <property type="nucleotide sequence ID" value="NZ_JAEHHL010000016.1"/>
</dbReference>
<dbReference type="InterPro" id="IPR013520">
    <property type="entry name" value="Ribonucl_H"/>
</dbReference>
<dbReference type="PANTHER" id="PTHR30231">
    <property type="entry name" value="DNA POLYMERASE III SUBUNIT EPSILON"/>
    <property type="match status" value="1"/>
</dbReference>
<evidence type="ECO:0000313" key="4">
    <source>
        <dbReference type="Proteomes" id="UP000655420"/>
    </source>
</evidence>
<proteinExistence type="predicted"/>
<dbReference type="GO" id="GO:0045004">
    <property type="term" value="P:DNA replication proofreading"/>
    <property type="evidence" value="ECO:0007669"/>
    <property type="project" value="TreeGrafter"/>
</dbReference>
<dbReference type="Gene3D" id="3.30.420.10">
    <property type="entry name" value="Ribonuclease H-like superfamily/Ribonuclease H"/>
    <property type="match status" value="1"/>
</dbReference>
<dbReference type="InterPro" id="IPR034747">
    <property type="entry name" value="EXOI_SH3"/>
</dbReference>
<sequence length="462" mass="52248">MFAVYDLETSGISPAFDQPLQFAAILTDDELNPVERVNIRCRLAPHILPSPMALVVTGVTPETLTDPSLPSWFEFTRLIRDLILRWSPATWTGFNTLNFDEEFLRQSFYQNLCPNLYETQFNGNDRLDIMRLAWAVWTEAPEALEWPVDDLGRILFRLDRLAPLNGFTAHNAHDALGDVEATIFLARLIRDRAPCVWEAGLRNRNKHTVNDLLATGRPLRLVDRFGSAPPRAFTGCYCGRNANNPNSVGFLDLDLADPAELIAADDSALDAAVGAMPKVIRSFAVNKLPLLFEVDGPEGEAHRRARLVAERPDFHERVGAALARRSASWESEASEHPEENIYGGFYTRADQALLERFHEASWDERLHILSQLSDTRLVQLGRRLAMIENPEAFSERIEEVAETILARLTRPVEERPKWTTFPQAELEIEEIEARRILDAAGLEALRSFYTARQHALMQGELP</sequence>
<dbReference type="Proteomes" id="UP000655420">
    <property type="component" value="Unassembled WGS sequence"/>
</dbReference>
<dbReference type="SMART" id="SM00479">
    <property type="entry name" value="EXOIII"/>
    <property type="match status" value="1"/>
</dbReference>
<dbReference type="PROSITE" id="PS51785">
    <property type="entry name" value="EXOI_C"/>
    <property type="match status" value="1"/>
</dbReference>
<dbReference type="EMBL" id="JAEHHL010000016">
    <property type="protein sequence ID" value="MBK0401213.1"/>
    <property type="molecule type" value="Genomic_DNA"/>
</dbReference>
<dbReference type="GO" id="GO:0003677">
    <property type="term" value="F:DNA binding"/>
    <property type="evidence" value="ECO:0007669"/>
    <property type="project" value="UniProtKB-KW"/>
</dbReference>
<comment type="caution">
    <text evidence="3">The sequence shown here is derived from an EMBL/GenBank/DDBJ whole genome shotgun (WGS) entry which is preliminary data.</text>
</comment>
<keyword evidence="4" id="KW-1185">Reference proteome</keyword>
<organism evidence="3 4">
    <name type="scientific">Thermohalobaculum xanthum</name>
    <dbReference type="NCBI Taxonomy" id="2753746"/>
    <lineage>
        <taxon>Bacteria</taxon>
        <taxon>Pseudomonadati</taxon>
        <taxon>Pseudomonadota</taxon>
        <taxon>Alphaproteobacteria</taxon>
        <taxon>Rhodobacterales</taxon>
        <taxon>Paracoccaceae</taxon>
        <taxon>Thermohalobaculum</taxon>
    </lineage>
</organism>
<dbReference type="Pfam" id="PF00929">
    <property type="entry name" value="RNase_T"/>
    <property type="match status" value="1"/>
</dbReference>
<dbReference type="GO" id="GO:0005829">
    <property type="term" value="C:cytosol"/>
    <property type="evidence" value="ECO:0007669"/>
    <property type="project" value="TreeGrafter"/>
</dbReference>
<dbReference type="InterPro" id="IPR036397">
    <property type="entry name" value="RNaseH_sf"/>
</dbReference>
<dbReference type="GO" id="GO:0008310">
    <property type="term" value="F:single-stranded DNA 3'-5' DNA exonuclease activity"/>
    <property type="evidence" value="ECO:0007669"/>
    <property type="project" value="UniProtKB-EC"/>
</dbReference>
<dbReference type="InterPro" id="IPR058561">
    <property type="entry name" value="Exonuc_1_C"/>
</dbReference>
<dbReference type="SUPFAM" id="SSF53098">
    <property type="entry name" value="Ribonuclease H-like"/>
    <property type="match status" value="1"/>
</dbReference>
<name>A0A8J7MAH0_9RHOB</name>
<evidence type="ECO:0000313" key="3">
    <source>
        <dbReference type="EMBL" id="MBK0401213.1"/>
    </source>
</evidence>
<dbReference type="GO" id="GO:0046872">
    <property type="term" value="F:metal ion binding"/>
    <property type="evidence" value="ECO:0007669"/>
    <property type="project" value="UniProtKB-KW"/>
</dbReference>
<protein>
    <submittedName>
        <fullName evidence="3">Exodeoxyribonuclease I</fullName>
    </submittedName>
</protein>
<evidence type="ECO:0000259" key="1">
    <source>
        <dbReference type="PROSITE" id="PS51784"/>
    </source>
</evidence>
<dbReference type="Gene3D" id="1.20.1280.70">
    <property type="entry name" value="Exonuclease ExoI, domain 3"/>
    <property type="match status" value="1"/>
</dbReference>
<accession>A0A8J7MAH0</accession>
<reference evidence="3" key="1">
    <citation type="submission" date="2020-12" db="EMBL/GenBank/DDBJ databases">
        <title>Bacterial taxonomy.</title>
        <authorList>
            <person name="Pan X."/>
        </authorList>
    </citation>
    <scope>NUCLEOTIDE SEQUENCE</scope>
    <source>
        <strain evidence="3">M0105</strain>
    </source>
</reference>
<dbReference type="PANTHER" id="PTHR30231:SF41">
    <property type="entry name" value="DNA POLYMERASE III SUBUNIT EPSILON"/>
    <property type="match status" value="1"/>
</dbReference>
<feature type="domain" description="ExoI C-terminal" evidence="2">
    <location>
        <begin position="333"/>
        <end position="459"/>
    </location>
</feature>